<dbReference type="InterPro" id="IPR004891">
    <property type="entry name" value="Mercury-R_MerC"/>
</dbReference>
<dbReference type="Proteomes" id="UP001216139">
    <property type="component" value="Chromosome"/>
</dbReference>
<gene>
    <name evidence="2" type="ORF">PQO05_09520</name>
</gene>
<sequence>MLNTKNNKLDKIGICVSILCAIHCALLPLVITLLPLIGFGFLANNYFEMGIIATSLFIGYTSLRGSYRKHYNMGPLIIITEGFLVIFIGKILVSPHYEWLFLTTGGLLIASAHFYNSKLSMHAHEEH</sequence>
<keyword evidence="3" id="KW-1185">Reference proteome</keyword>
<accession>A0ABY7TEY3</accession>
<organism evidence="2 3">
    <name type="scientific">Mucilaginibacter jinjuensis</name>
    <dbReference type="NCBI Taxonomy" id="1176721"/>
    <lineage>
        <taxon>Bacteria</taxon>
        <taxon>Pseudomonadati</taxon>
        <taxon>Bacteroidota</taxon>
        <taxon>Sphingobacteriia</taxon>
        <taxon>Sphingobacteriales</taxon>
        <taxon>Sphingobacteriaceae</taxon>
        <taxon>Mucilaginibacter</taxon>
    </lineage>
</organism>
<evidence type="ECO:0000313" key="2">
    <source>
        <dbReference type="EMBL" id="WCT14172.1"/>
    </source>
</evidence>
<feature type="transmembrane region" description="Helical" evidence="1">
    <location>
        <begin position="12"/>
        <end position="34"/>
    </location>
</feature>
<feature type="transmembrane region" description="Helical" evidence="1">
    <location>
        <begin position="99"/>
        <end position="115"/>
    </location>
</feature>
<keyword evidence="1" id="KW-0812">Transmembrane</keyword>
<keyword evidence="1" id="KW-1133">Transmembrane helix</keyword>
<evidence type="ECO:0000256" key="1">
    <source>
        <dbReference type="SAM" id="Phobius"/>
    </source>
</evidence>
<dbReference type="EMBL" id="CP117167">
    <property type="protein sequence ID" value="WCT14172.1"/>
    <property type="molecule type" value="Genomic_DNA"/>
</dbReference>
<feature type="transmembrane region" description="Helical" evidence="1">
    <location>
        <begin position="46"/>
        <end position="63"/>
    </location>
</feature>
<proteinExistence type="predicted"/>
<evidence type="ECO:0000313" key="3">
    <source>
        <dbReference type="Proteomes" id="UP001216139"/>
    </source>
</evidence>
<dbReference type="RefSeq" id="WP_273632497.1">
    <property type="nucleotide sequence ID" value="NZ_CP117167.1"/>
</dbReference>
<reference evidence="2 3" key="1">
    <citation type="submission" date="2023-02" db="EMBL/GenBank/DDBJ databases">
        <title>Genome sequence of Mucilaginibacter jinjuensis strain KACC 16571.</title>
        <authorList>
            <person name="Kim S."/>
            <person name="Heo J."/>
            <person name="Kwon S.-W."/>
        </authorList>
    </citation>
    <scope>NUCLEOTIDE SEQUENCE [LARGE SCALE GENOMIC DNA]</scope>
    <source>
        <strain evidence="2 3">KACC 16571</strain>
    </source>
</reference>
<feature type="transmembrane region" description="Helical" evidence="1">
    <location>
        <begin position="75"/>
        <end position="93"/>
    </location>
</feature>
<protein>
    <submittedName>
        <fullName evidence="2">MerC domain-containing protein</fullName>
    </submittedName>
</protein>
<keyword evidence="1" id="KW-0472">Membrane</keyword>
<dbReference type="Pfam" id="PF03203">
    <property type="entry name" value="MerC"/>
    <property type="match status" value="1"/>
</dbReference>
<name>A0ABY7TEY3_9SPHI</name>